<evidence type="ECO:0000256" key="8">
    <source>
        <dbReference type="ARBA" id="ARBA00025369"/>
    </source>
</evidence>
<dbReference type="PANTHER" id="PTHR33778">
    <property type="entry name" value="PROTEIN MGTC"/>
    <property type="match status" value="1"/>
</dbReference>
<evidence type="ECO:0000256" key="9">
    <source>
        <dbReference type="SAM" id="Phobius"/>
    </source>
</evidence>
<dbReference type="AlphaFoldDB" id="A0A369ABB1"/>
<keyword evidence="5 9" id="KW-0812">Transmembrane</keyword>
<evidence type="ECO:0000256" key="2">
    <source>
        <dbReference type="ARBA" id="ARBA00009298"/>
    </source>
</evidence>
<gene>
    <name evidence="12" type="ORF">DES35_101652</name>
</gene>
<dbReference type="InterPro" id="IPR003416">
    <property type="entry name" value="MgtC/SapB/SrpB/YhiD_fam"/>
</dbReference>
<dbReference type="Pfam" id="PF21770">
    <property type="entry name" value="MgtC_SapB_C"/>
    <property type="match status" value="1"/>
</dbReference>
<accession>A0A369ABB1</accession>
<sequence>MTIWIFSQRLLFAALMGALIGLERQWRQKSAGLRTNTLVALGSAAYTLISLALTAGNEEVYTGDSTRVIGQIVTGIGFLGGGVILRDGLNVQGLNTAATIWCSAAVGALSGCGMHWLALITAGAVAGTHLLLRPLGGWINRFPSAKEDSGIFQYVLYVSCKEHVENLIRVRIVNFIKRDNHLQLRSLKSSETISGQSAIEAQIAASGNHHSEVESLAGQLTLEYGVMEVKWEANNINEA</sequence>
<feature type="transmembrane region" description="Helical" evidence="9">
    <location>
        <begin position="105"/>
        <end position="132"/>
    </location>
</feature>
<evidence type="ECO:0000256" key="7">
    <source>
        <dbReference type="ARBA" id="ARBA00023136"/>
    </source>
</evidence>
<dbReference type="PRINTS" id="PR01837">
    <property type="entry name" value="MGTCSAPBPROT"/>
</dbReference>
<comment type="similarity">
    <text evidence="2">Belongs to the MgtC/SapB family.</text>
</comment>
<name>A0A369ABB1_9FLAO</name>
<keyword evidence="6 9" id="KW-1133">Transmembrane helix</keyword>
<evidence type="ECO:0000256" key="3">
    <source>
        <dbReference type="ARBA" id="ARBA00013833"/>
    </source>
</evidence>
<comment type="subcellular location">
    <subcellularLocation>
        <location evidence="1">Cell membrane</location>
        <topology evidence="1">Multi-pass membrane protein</topology>
    </subcellularLocation>
</comment>
<organism evidence="12 13">
    <name type="scientific">Schleiferia thermophila</name>
    <dbReference type="NCBI Taxonomy" id="884107"/>
    <lineage>
        <taxon>Bacteria</taxon>
        <taxon>Pseudomonadati</taxon>
        <taxon>Bacteroidota</taxon>
        <taxon>Flavobacteriia</taxon>
        <taxon>Flavobacteriales</taxon>
        <taxon>Schleiferiaceae</taxon>
        <taxon>Schleiferia</taxon>
    </lineage>
</organism>
<dbReference type="RefSeq" id="WP_037356012.1">
    <property type="nucleotide sequence ID" value="NZ_BHZF01000001.1"/>
</dbReference>
<protein>
    <recommendedName>
        <fullName evidence="3">Protein MgtC</fullName>
    </recommendedName>
</protein>
<keyword evidence="4" id="KW-1003">Cell membrane</keyword>
<dbReference type="Pfam" id="PF02308">
    <property type="entry name" value="MgtC"/>
    <property type="match status" value="1"/>
</dbReference>
<evidence type="ECO:0000256" key="4">
    <source>
        <dbReference type="ARBA" id="ARBA00022475"/>
    </source>
</evidence>
<feature type="domain" description="MgtC-like C-terminal" evidence="11">
    <location>
        <begin position="154"/>
        <end position="231"/>
    </location>
</feature>
<evidence type="ECO:0000259" key="11">
    <source>
        <dbReference type="Pfam" id="PF21770"/>
    </source>
</evidence>
<dbReference type="Proteomes" id="UP000253517">
    <property type="component" value="Unassembled WGS sequence"/>
</dbReference>
<keyword evidence="13" id="KW-1185">Reference proteome</keyword>
<evidence type="ECO:0000256" key="6">
    <source>
        <dbReference type="ARBA" id="ARBA00022989"/>
    </source>
</evidence>
<dbReference type="PANTHER" id="PTHR33778:SF3">
    <property type="entry name" value="PROTEIN MGTC"/>
    <property type="match status" value="1"/>
</dbReference>
<evidence type="ECO:0000256" key="1">
    <source>
        <dbReference type="ARBA" id="ARBA00004651"/>
    </source>
</evidence>
<feature type="domain" description="MgtC/SapB/SrpB/YhiD N-terminal" evidence="10">
    <location>
        <begin position="10"/>
        <end position="135"/>
    </location>
</feature>
<feature type="transmembrane region" description="Helical" evidence="9">
    <location>
        <begin position="37"/>
        <end position="56"/>
    </location>
</feature>
<reference evidence="12 13" key="1">
    <citation type="submission" date="2018-07" db="EMBL/GenBank/DDBJ databases">
        <title>Genomic Encyclopedia of Type Strains, Phase IV (KMG-IV): sequencing the most valuable type-strain genomes for metagenomic binning, comparative biology and taxonomic classification.</title>
        <authorList>
            <person name="Goeker M."/>
        </authorList>
    </citation>
    <scope>NUCLEOTIDE SEQUENCE [LARGE SCALE GENOMIC DNA]</scope>
    <source>
        <strain evidence="12 13">DSM 21410</strain>
    </source>
</reference>
<dbReference type="EMBL" id="QPJS01000001">
    <property type="protein sequence ID" value="RCX05367.1"/>
    <property type="molecule type" value="Genomic_DNA"/>
</dbReference>
<comment type="caution">
    <text evidence="12">The sequence shown here is derived from an EMBL/GenBank/DDBJ whole genome shotgun (WGS) entry which is preliminary data.</text>
</comment>
<dbReference type="InterPro" id="IPR048640">
    <property type="entry name" value="MgtC-like_C"/>
</dbReference>
<evidence type="ECO:0000313" key="12">
    <source>
        <dbReference type="EMBL" id="RCX05367.1"/>
    </source>
</evidence>
<comment type="function">
    <text evidence="8">Virulence factor required for growth in low Mg(2+) medium and for intramacrophage survival. May be involved in regulating membrane potential by activating Na(+)/K(+)-ATPase.</text>
</comment>
<feature type="transmembrane region" description="Helical" evidence="9">
    <location>
        <begin position="68"/>
        <end position="85"/>
    </location>
</feature>
<proteinExistence type="inferred from homology"/>
<dbReference type="Gene3D" id="3.30.70.260">
    <property type="match status" value="1"/>
</dbReference>
<dbReference type="GO" id="GO:0005886">
    <property type="term" value="C:plasma membrane"/>
    <property type="evidence" value="ECO:0007669"/>
    <property type="project" value="UniProtKB-SubCell"/>
</dbReference>
<evidence type="ECO:0000256" key="5">
    <source>
        <dbReference type="ARBA" id="ARBA00022692"/>
    </source>
</evidence>
<dbReference type="InterPro" id="IPR049177">
    <property type="entry name" value="MgtC_SapB_SrpB_YhiD_N"/>
</dbReference>
<evidence type="ECO:0000313" key="13">
    <source>
        <dbReference type="Proteomes" id="UP000253517"/>
    </source>
</evidence>
<keyword evidence="7 9" id="KW-0472">Membrane</keyword>
<evidence type="ECO:0000259" key="10">
    <source>
        <dbReference type="Pfam" id="PF02308"/>
    </source>
</evidence>